<comment type="caution">
    <text evidence="2">The sequence shown here is derived from an EMBL/GenBank/DDBJ whole genome shotgun (WGS) entry which is preliminary data.</text>
</comment>
<dbReference type="Gene3D" id="3.10.450.50">
    <property type="match status" value="1"/>
</dbReference>
<gene>
    <name evidence="2" type="ORF">QBL07_14940</name>
</gene>
<evidence type="ECO:0000259" key="1">
    <source>
        <dbReference type="Pfam" id="PF12680"/>
    </source>
</evidence>
<proteinExistence type="predicted"/>
<evidence type="ECO:0000313" key="2">
    <source>
        <dbReference type="EMBL" id="MDG6782125.1"/>
    </source>
</evidence>
<dbReference type="AlphaFoldDB" id="A0AAW6RCH6"/>
<dbReference type="SUPFAM" id="SSF54427">
    <property type="entry name" value="NTF2-like"/>
    <property type="match status" value="1"/>
</dbReference>
<dbReference type="InterPro" id="IPR032710">
    <property type="entry name" value="NTF2-like_dom_sf"/>
</dbReference>
<sequence>MADRAEVEEAFKEYVRVGLVGEDWEAWTKLFTEDATYFDHFYGTFTGHDEILRYIEGTMGAAPHVYSVLVWYNVDGDRVVYQIVNRADNPEPGAPPIDFPSWQVIQYAGDGRWKSEEDIWVMGEMKTFARTYSEAALRHPQSLDERLSRKDWGQWVDWARPEPGHVARPSWYDRPDWKPLAYNDIDFGIRSH</sequence>
<feature type="domain" description="SnoaL-like" evidence="1">
    <location>
        <begin position="13"/>
        <end position="114"/>
    </location>
</feature>
<name>A0AAW6RCH6_GORRU</name>
<organism evidence="2">
    <name type="scientific">Gordonia rubripertincta</name>
    <name type="common">Rhodococcus corallinus</name>
    <dbReference type="NCBI Taxonomy" id="36822"/>
    <lineage>
        <taxon>Bacteria</taxon>
        <taxon>Bacillati</taxon>
        <taxon>Actinomycetota</taxon>
        <taxon>Actinomycetes</taxon>
        <taxon>Mycobacteriales</taxon>
        <taxon>Gordoniaceae</taxon>
        <taxon>Gordonia</taxon>
    </lineage>
</organism>
<dbReference type="InterPro" id="IPR037401">
    <property type="entry name" value="SnoaL-like"/>
</dbReference>
<dbReference type="RefSeq" id="WP_005199144.1">
    <property type="nucleotide sequence ID" value="NZ_CP136136.1"/>
</dbReference>
<dbReference type="Pfam" id="PF12680">
    <property type="entry name" value="SnoaL_2"/>
    <property type="match status" value="1"/>
</dbReference>
<reference evidence="2" key="1">
    <citation type="submission" date="2023-04" db="EMBL/GenBank/DDBJ databases">
        <title>Characterization and analysis of the complete genome of Gordonia rubripertincta 112, the degrader of aromatic and aliphatic compounds.</title>
        <authorList>
            <person name="Frantsuzova E."/>
            <person name="Bogun A."/>
            <person name="Delegan Y."/>
        </authorList>
    </citation>
    <scope>NUCLEOTIDE SEQUENCE</scope>
    <source>
        <strain evidence="2">112</strain>
    </source>
</reference>
<accession>A0AAW6RCH6</accession>
<protein>
    <submittedName>
        <fullName evidence="2">Nuclear transport factor 2 family protein</fullName>
    </submittedName>
</protein>
<dbReference type="EMBL" id="JARUXG010000008">
    <property type="protein sequence ID" value="MDG6782125.1"/>
    <property type="molecule type" value="Genomic_DNA"/>
</dbReference>